<evidence type="ECO:0000256" key="1">
    <source>
        <dbReference type="SAM" id="MobiDB-lite"/>
    </source>
</evidence>
<dbReference type="RefSeq" id="WP_135849455.1">
    <property type="nucleotide sequence ID" value="NZ_RHPJ01000002.1"/>
</dbReference>
<dbReference type="AlphaFoldDB" id="A0A4Z1E3V8"/>
<gene>
    <name evidence="2" type="ORF">SERN_1456</name>
</gene>
<accession>A0A4Z1E3V8</accession>
<reference evidence="2 3" key="1">
    <citation type="submission" date="2018-11" db="EMBL/GenBank/DDBJ databases">
        <title>Complete genome sequencing of the Actinobacteria Serinibacter sp. K3-2.</title>
        <authorList>
            <person name="Rakitin A.L."/>
            <person name="Beletsky A.V."/>
            <person name="Mardanov A.V."/>
            <person name="Ravin N.V."/>
            <person name="Gromova A.S."/>
            <person name="Filippova S.N."/>
            <person name="Gal'Chenko V.F."/>
        </authorList>
    </citation>
    <scope>NUCLEOTIDE SEQUENCE [LARGE SCALE GENOMIC DNA]</scope>
    <source>
        <strain evidence="2 3">K3-2</strain>
    </source>
</reference>
<protein>
    <submittedName>
        <fullName evidence="2">Uncharacterized protein</fullName>
    </submittedName>
</protein>
<organism evidence="2 3">
    <name type="scientific">Serinibacter arcticus</name>
    <dbReference type="NCBI Taxonomy" id="1655435"/>
    <lineage>
        <taxon>Bacteria</taxon>
        <taxon>Bacillati</taxon>
        <taxon>Actinomycetota</taxon>
        <taxon>Actinomycetes</taxon>
        <taxon>Micrococcales</taxon>
        <taxon>Beutenbergiaceae</taxon>
        <taxon>Serinibacter</taxon>
    </lineage>
</organism>
<feature type="region of interest" description="Disordered" evidence="1">
    <location>
        <begin position="1"/>
        <end position="53"/>
    </location>
</feature>
<name>A0A4Z1E3V8_9MICO</name>
<sequence length="262" mass="27142">MTTTLLARPARPVGTVRLSPSDDARRGDAAPAPVALHRPSATAAADPVPGTAPDLELSADLPLHVLVTQAQRAERAGRAVLWLTGPDAAAVASRLLRLTRALAIGAELDLAQGAHGAALDAVALAQIGGDRAHVLVRQARHLRELARELGLRPRARVTRFGGDAFAAVLPPSGHQEVRVTAVVTHQGDLVDALPVARTVRVVAPAGVDAHVLVRRARAAGEGWPEVAVHVAVPAGQRLAAWPHADGVVIVTDERAALRTAAA</sequence>
<comment type="caution">
    <text evidence="2">The sequence shown here is derived from an EMBL/GenBank/DDBJ whole genome shotgun (WGS) entry which is preliminary data.</text>
</comment>
<keyword evidence="3" id="KW-1185">Reference proteome</keyword>
<evidence type="ECO:0000313" key="2">
    <source>
        <dbReference type="EMBL" id="TGO05452.1"/>
    </source>
</evidence>
<proteinExistence type="predicted"/>
<dbReference type="Proteomes" id="UP000297318">
    <property type="component" value="Unassembled WGS sequence"/>
</dbReference>
<evidence type="ECO:0000313" key="3">
    <source>
        <dbReference type="Proteomes" id="UP000297318"/>
    </source>
</evidence>
<dbReference type="EMBL" id="RHPJ01000002">
    <property type="protein sequence ID" value="TGO05452.1"/>
    <property type="molecule type" value="Genomic_DNA"/>
</dbReference>
<dbReference type="OrthoDB" id="9842589at2"/>